<dbReference type="Gene3D" id="2.60.40.1120">
    <property type="entry name" value="Carboxypeptidase-like, regulatory domain"/>
    <property type="match status" value="1"/>
</dbReference>
<protein>
    <submittedName>
        <fullName evidence="12">SusC/RagA family TonB-linked outer membrane protein</fullName>
    </submittedName>
</protein>
<evidence type="ECO:0000256" key="6">
    <source>
        <dbReference type="ARBA" id="ARBA00023136"/>
    </source>
</evidence>
<dbReference type="InterPro" id="IPR036942">
    <property type="entry name" value="Beta-barrel_TonB_sf"/>
</dbReference>
<gene>
    <name evidence="12" type="ORF">FDY95_19035</name>
</gene>
<dbReference type="NCBIfam" id="TIGR04057">
    <property type="entry name" value="SusC_RagA_signa"/>
    <property type="match status" value="1"/>
</dbReference>
<dbReference type="Pfam" id="PF13715">
    <property type="entry name" value="CarbopepD_reg_2"/>
    <property type="match status" value="1"/>
</dbReference>
<dbReference type="PROSITE" id="PS52016">
    <property type="entry name" value="TONB_DEPENDENT_REC_3"/>
    <property type="match status" value="1"/>
</dbReference>
<evidence type="ECO:0000313" key="13">
    <source>
        <dbReference type="Proteomes" id="UP000305517"/>
    </source>
</evidence>
<comment type="caution">
    <text evidence="12">The sequence shown here is derived from an EMBL/GenBank/DDBJ whole genome shotgun (WGS) entry which is preliminary data.</text>
</comment>
<organism evidence="12 13">
    <name type="scientific">Hymenobacter jeollabukensis</name>
    <dbReference type="NCBI Taxonomy" id="2025313"/>
    <lineage>
        <taxon>Bacteria</taxon>
        <taxon>Pseudomonadati</taxon>
        <taxon>Bacteroidota</taxon>
        <taxon>Cytophagia</taxon>
        <taxon>Cytophagales</taxon>
        <taxon>Hymenobacteraceae</taxon>
        <taxon>Hymenobacter</taxon>
    </lineage>
</organism>
<keyword evidence="3 8" id="KW-1134">Transmembrane beta strand</keyword>
<comment type="subcellular location">
    <subcellularLocation>
        <location evidence="1 8">Cell outer membrane</location>
        <topology evidence="1 8">Multi-pass membrane protein</topology>
    </subcellularLocation>
</comment>
<dbReference type="AlphaFoldDB" id="A0A5R8WLM3"/>
<dbReference type="GO" id="GO:0015344">
    <property type="term" value="F:siderophore uptake transmembrane transporter activity"/>
    <property type="evidence" value="ECO:0007669"/>
    <property type="project" value="TreeGrafter"/>
</dbReference>
<dbReference type="InterPro" id="IPR039426">
    <property type="entry name" value="TonB-dep_rcpt-like"/>
</dbReference>
<evidence type="ECO:0000256" key="5">
    <source>
        <dbReference type="ARBA" id="ARBA00022729"/>
    </source>
</evidence>
<dbReference type="Gene3D" id="2.170.130.10">
    <property type="entry name" value="TonB-dependent receptor, plug domain"/>
    <property type="match status" value="1"/>
</dbReference>
<evidence type="ECO:0000256" key="4">
    <source>
        <dbReference type="ARBA" id="ARBA00022692"/>
    </source>
</evidence>
<feature type="region of interest" description="Disordered" evidence="9">
    <location>
        <begin position="877"/>
        <end position="905"/>
    </location>
</feature>
<evidence type="ECO:0000256" key="8">
    <source>
        <dbReference type="PROSITE-ProRule" id="PRU01360"/>
    </source>
</evidence>
<evidence type="ECO:0000256" key="10">
    <source>
        <dbReference type="SAM" id="SignalP"/>
    </source>
</evidence>
<keyword evidence="4 8" id="KW-0812">Transmembrane</keyword>
<evidence type="ECO:0000256" key="3">
    <source>
        <dbReference type="ARBA" id="ARBA00022452"/>
    </source>
</evidence>
<dbReference type="PANTHER" id="PTHR30069">
    <property type="entry name" value="TONB-DEPENDENT OUTER MEMBRANE RECEPTOR"/>
    <property type="match status" value="1"/>
</dbReference>
<dbReference type="SUPFAM" id="SSF49464">
    <property type="entry name" value="Carboxypeptidase regulatory domain-like"/>
    <property type="match status" value="1"/>
</dbReference>
<keyword evidence="13" id="KW-1185">Reference proteome</keyword>
<dbReference type="GO" id="GO:0044718">
    <property type="term" value="P:siderophore transmembrane transport"/>
    <property type="evidence" value="ECO:0007669"/>
    <property type="project" value="TreeGrafter"/>
</dbReference>
<name>A0A5R8WLM3_9BACT</name>
<dbReference type="GO" id="GO:0009279">
    <property type="term" value="C:cell outer membrane"/>
    <property type="evidence" value="ECO:0007669"/>
    <property type="project" value="UniProtKB-SubCell"/>
</dbReference>
<dbReference type="SUPFAM" id="SSF56935">
    <property type="entry name" value="Porins"/>
    <property type="match status" value="1"/>
</dbReference>
<feature type="signal peptide" evidence="10">
    <location>
        <begin position="1"/>
        <end position="29"/>
    </location>
</feature>
<sequence>MQHTYSLPKHWLLWGCLLPCALPIRPAVAQVSTQQAYTLQGRVVDERGQGLPGTTVVIGGTSQGASTDAEGNYSFTAQVAPGTYTLRFSTVGYQGQSRSVTLGSATAVSTNVTLSESRQTLNDVVVVGSTITATRRELGNTINTVSGRELELSGTGGTLNSLQGKLPGAQVVQNSGDPAGSVSVRLRGIKSLSGPSDPLYVIDGVIVSNNSTNVSQLAAANDIGSANPGQNRLADINPNDIESINVIPGAAAAAQYGSRASNGVVLITTKRGKSGQTRVSAYTSFSINELRKSVPVNTYGSQFGFESLRLYTIGGLTPAQVAANPGTTTIGIVRAGSTTQLASNQVPVTRYNYFDEIFRRGYGTDNGVSISGGSERTQGLVSLGYFKNQGIIKGTDFTRYNLRARVDHRLSDWAKISAGVAYSNSGANEKANGNVFYSPINSVNITNNIYDIRRRDANGDLLAVEPTRVNPLSTIEDMKFTQRINRAISDVQVNLTPLKNFSIDYVFGADTYGQAGQNYIRPYPYQAVAGLPLARYPQGFAADANNNFLQLNSDLNLGYNRQLTEALKVTLLAGYSYQYQRSEISRTQGQQLSPFISTISGAQTSIGSRYELSQYNLSGVYLQGNVGFQNLLFVTAAIRRDRSSLFAPSQTNQYYPKVSGSLVLSDLSTWQNAAFAKTFNSLKLRASYGASGNLTGIGPYDRFGLLNPIPYQGRATFSPSTTLPNRDVRPERMKELEGGVDLGFFDDRITLSATAYRQRITDLVLRRLIATSRGGSDIFENIGSMQNRGLELQLTTVPVRNNNFTWSITAIYSRNRNKVVNLVGSSAIEILNVAGAPSYLLNGQPASVFYGSGYARNPDGSLLLTPVVNGVGGFPQDERTVGTQGTGSLAFTPDRSGADGQPNPNSPVANLLIGDPNPDWTGSLSTSFSYKKLSLRVLLDAVQGVDVFNADYRTRQGVGLGEVAEQELRGELPRGYIFAVYNTQEFRIDNGSFVKLRETALTYTLPSFSKHVQDVNVSLVGRNLYSWDDYKGFDPETSAGGASDLLRGIDFGNVPIPRTYQLRLSANF</sequence>
<evidence type="ECO:0000256" key="9">
    <source>
        <dbReference type="SAM" id="MobiDB-lite"/>
    </source>
</evidence>
<dbReference type="Gene3D" id="2.40.170.20">
    <property type="entry name" value="TonB-dependent receptor, beta-barrel domain"/>
    <property type="match status" value="1"/>
</dbReference>
<dbReference type="InterPro" id="IPR008969">
    <property type="entry name" value="CarboxyPept-like_regulatory"/>
</dbReference>
<dbReference type="InterPro" id="IPR037066">
    <property type="entry name" value="Plug_dom_sf"/>
</dbReference>
<evidence type="ECO:0000259" key="11">
    <source>
        <dbReference type="Pfam" id="PF07715"/>
    </source>
</evidence>
<dbReference type="InterPro" id="IPR012910">
    <property type="entry name" value="Plug_dom"/>
</dbReference>
<keyword evidence="2 8" id="KW-0813">Transport</keyword>
<reference evidence="12 13" key="1">
    <citation type="submission" date="2019-05" db="EMBL/GenBank/DDBJ databases">
        <title>Hymenobacter edaphi sp. nov., isolated from abandoned arsenic-contaminated farmland soil.</title>
        <authorList>
            <person name="Nie L."/>
        </authorList>
    </citation>
    <scope>NUCLEOTIDE SEQUENCE [LARGE SCALE GENOMIC DNA]</scope>
    <source>
        <strain evidence="12 13">1-3-3-8</strain>
    </source>
</reference>
<dbReference type="InterPro" id="IPR023997">
    <property type="entry name" value="TonB-dep_OMP_SusC/RagA_CS"/>
</dbReference>
<keyword evidence="6 8" id="KW-0472">Membrane</keyword>
<keyword evidence="7 8" id="KW-0998">Cell outer membrane</keyword>
<proteinExistence type="inferred from homology"/>
<dbReference type="NCBIfam" id="TIGR04056">
    <property type="entry name" value="OMP_RagA_SusC"/>
    <property type="match status" value="1"/>
</dbReference>
<dbReference type="Pfam" id="PF07715">
    <property type="entry name" value="Plug"/>
    <property type="match status" value="1"/>
</dbReference>
<comment type="similarity">
    <text evidence="8">Belongs to the TonB-dependent receptor family.</text>
</comment>
<dbReference type="RefSeq" id="WP_138080110.1">
    <property type="nucleotide sequence ID" value="NZ_VAJM01000010.1"/>
</dbReference>
<evidence type="ECO:0000256" key="7">
    <source>
        <dbReference type="ARBA" id="ARBA00023237"/>
    </source>
</evidence>
<dbReference type="PANTHER" id="PTHR30069:SF29">
    <property type="entry name" value="HEMOGLOBIN AND HEMOGLOBIN-HAPTOGLOBIN-BINDING PROTEIN 1-RELATED"/>
    <property type="match status" value="1"/>
</dbReference>
<feature type="chain" id="PRO_5024449146" evidence="10">
    <location>
        <begin position="30"/>
        <end position="1068"/>
    </location>
</feature>
<feature type="domain" description="TonB-dependent receptor plug" evidence="11">
    <location>
        <begin position="136"/>
        <end position="264"/>
    </location>
</feature>
<accession>A0A5R8WLM3</accession>
<evidence type="ECO:0000256" key="1">
    <source>
        <dbReference type="ARBA" id="ARBA00004571"/>
    </source>
</evidence>
<dbReference type="OrthoDB" id="9768177at2"/>
<dbReference type="EMBL" id="VAJM01000010">
    <property type="protein sequence ID" value="TLM90111.1"/>
    <property type="molecule type" value="Genomic_DNA"/>
</dbReference>
<dbReference type="InterPro" id="IPR023996">
    <property type="entry name" value="TonB-dep_OMP_SusC/RagA"/>
</dbReference>
<evidence type="ECO:0000313" key="12">
    <source>
        <dbReference type="EMBL" id="TLM90111.1"/>
    </source>
</evidence>
<dbReference type="Proteomes" id="UP000305517">
    <property type="component" value="Unassembled WGS sequence"/>
</dbReference>
<evidence type="ECO:0000256" key="2">
    <source>
        <dbReference type="ARBA" id="ARBA00022448"/>
    </source>
</evidence>
<keyword evidence="5 10" id="KW-0732">Signal</keyword>